<dbReference type="AlphaFoldDB" id="A0A9W4W5G0"/>
<evidence type="ECO:0000313" key="1">
    <source>
        <dbReference type="EMBL" id="CAI0643422.1"/>
    </source>
</evidence>
<organism evidence="1 2">
    <name type="scientific">Colletotrichum noveboracense</name>
    <dbReference type="NCBI Taxonomy" id="2664923"/>
    <lineage>
        <taxon>Eukaryota</taxon>
        <taxon>Fungi</taxon>
        <taxon>Dikarya</taxon>
        <taxon>Ascomycota</taxon>
        <taxon>Pezizomycotina</taxon>
        <taxon>Sordariomycetes</taxon>
        <taxon>Hypocreomycetidae</taxon>
        <taxon>Glomerellales</taxon>
        <taxon>Glomerellaceae</taxon>
        <taxon>Colletotrichum</taxon>
        <taxon>Colletotrichum gloeosporioides species complex</taxon>
    </lineage>
</organism>
<accession>A0A9W4W5G0</accession>
<evidence type="ECO:0000313" key="2">
    <source>
        <dbReference type="Proteomes" id="UP001152533"/>
    </source>
</evidence>
<keyword evidence="2" id="KW-1185">Reference proteome</keyword>
<gene>
    <name evidence="1" type="ORF">CGXH109_LOCUS25477</name>
</gene>
<proteinExistence type="predicted"/>
<reference evidence="1" key="1">
    <citation type="submission" date="2022-08" db="EMBL/GenBank/DDBJ databases">
        <authorList>
            <person name="Giroux E."/>
            <person name="Giroux E."/>
        </authorList>
    </citation>
    <scope>NUCLEOTIDE SEQUENCE</scope>
    <source>
        <strain evidence="1">H1091258</strain>
    </source>
</reference>
<name>A0A9W4W5G0_9PEZI</name>
<comment type="caution">
    <text evidence="1">The sequence shown here is derived from an EMBL/GenBank/DDBJ whole genome shotgun (WGS) entry which is preliminary data.</text>
</comment>
<sequence length="68" mass="7666">MFWTIAFATLLIIATIFVANQLTRMALSFDSTVVDFPLGKSPVATVEWGYYYAGLLEHRLGLGWRLVL</sequence>
<dbReference type="Proteomes" id="UP001152533">
    <property type="component" value="Unassembled WGS sequence"/>
</dbReference>
<dbReference type="EMBL" id="CAMGZC010000106">
    <property type="protein sequence ID" value="CAI0643422.1"/>
    <property type="molecule type" value="Genomic_DNA"/>
</dbReference>
<protein>
    <submittedName>
        <fullName evidence="1">Uncharacterized protein</fullName>
    </submittedName>
</protein>